<dbReference type="OrthoDB" id="8665200at2"/>
<proteinExistence type="predicted"/>
<reference evidence="2" key="1">
    <citation type="submission" date="2016-11" db="EMBL/GenBank/DDBJ databases">
        <title>Halolamina sediminis sp. nov., an extremely halophilic archaeon isolated from solar salt.</title>
        <authorList>
            <person name="Koh H.-W."/>
            <person name="Rani S."/>
            <person name="Park S.-J."/>
        </authorList>
    </citation>
    <scope>NUCLEOTIDE SEQUENCE [LARGE SCALE GENOMIC DNA]</scope>
    <source>
        <strain evidence="2">Hb3</strain>
    </source>
</reference>
<protein>
    <submittedName>
        <fullName evidence="1">Uncharacterized protein</fullName>
    </submittedName>
</protein>
<evidence type="ECO:0000313" key="1">
    <source>
        <dbReference type="EMBL" id="APE30689.1"/>
    </source>
</evidence>
<dbReference type="RefSeq" id="WP_071942995.1">
    <property type="nucleotide sequence ID" value="NZ_CP018139.1"/>
</dbReference>
<dbReference type="InterPro" id="IPR027396">
    <property type="entry name" value="DsrEFH-like"/>
</dbReference>
<dbReference type="KEGG" id="hsi:BOX17_06805"/>
<dbReference type="SUPFAM" id="SSF75169">
    <property type="entry name" value="DsrEFH-like"/>
    <property type="match status" value="1"/>
</dbReference>
<dbReference type="Proteomes" id="UP000181985">
    <property type="component" value="Chromosome"/>
</dbReference>
<dbReference type="AlphaFoldDB" id="A0A1J0VF86"/>
<accession>A0A1J0VF86</accession>
<name>A0A1J0VF86_9GAMM</name>
<sequence length="99" mass="10254">MTALRVLLHAPTAEALARARRNARNLIKARPGAEVLIVANAAAVASALATPDDTDPLLRLCGNSLAAQGLENPAGLPVVEAAVVTLAEYQADGWAYIRA</sequence>
<dbReference type="EMBL" id="CP018139">
    <property type="protein sequence ID" value="APE30689.1"/>
    <property type="molecule type" value="Genomic_DNA"/>
</dbReference>
<evidence type="ECO:0000313" key="2">
    <source>
        <dbReference type="Proteomes" id="UP000181985"/>
    </source>
</evidence>
<gene>
    <name evidence="1" type="ORF">BOX17_06805</name>
</gene>
<dbReference type="Gene3D" id="3.40.1260.10">
    <property type="entry name" value="DsrEFH-like"/>
    <property type="match status" value="1"/>
</dbReference>
<keyword evidence="2" id="KW-1185">Reference proteome</keyword>
<organism evidence="1 2">
    <name type="scientific">Halomonas aestuarii</name>
    <dbReference type="NCBI Taxonomy" id="1897729"/>
    <lineage>
        <taxon>Bacteria</taxon>
        <taxon>Pseudomonadati</taxon>
        <taxon>Pseudomonadota</taxon>
        <taxon>Gammaproteobacteria</taxon>
        <taxon>Oceanospirillales</taxon>
        <taxon>Halomonadaceae</taxon>
        <taxon>Halomonas</taxon>
    </lineage>
</organism>